<dbReference type="EMBL" id="CAMGYJ010000005">
    <property type="protein sequence ID" value="CAI0412992.1"/>
    <property type="molecule type" value="Genomic_DNA"/>
</dbReference>
<protein>
    <recommendedName>
        <fullName evidence="4">rRNA N-glycosidase</fullName>
    </recommendedName>
</protein>
<dbReference type="InterPro" id="IPR007541">
    <property type="entry name" value="Uncharacterised_BSP"/>
</dbReference>
<feature type="transmembrane region" description="Helical" evidence="1">
    <location>
        <begin position="38"/>
        <end position="55"/>
    </location>
</feature>
<dbReference type="Proteomes" id="UP001154282">
    <property type="component" value="Unassembled WGS sequence"/>
</dbReference>
<dbReference type="PANTHER" id="PTHR33321">
    <property type="match status" value="1"/>
</dbReference>
<gene>
    <name evidence="2" type="ORF">LITE_LOCUS15768</name>
</gene>
<accession>A0AAV0JSN4</accession>
<evidence type="ECO:0000256" key="1">
    <source>
        <dbReference type="SAM" id="Phobius"/>
    </source>
</evidence>
<evidence type="ECO:0000313" key="2">
    <source>
        <dbReference type="EMBL" id="CAI0412992.1"/>
    </source>
</evidence>
<keyword evidence="1" id="KW-0812">Transmembrane</keyword>
<organism evidence="2 3">
    <name type="scientific">Linum tenue</name>
    <dbReference type="NCBI Taxonomy" id="586396"/>
    <lineage>
        <taxon>Eukaryota</taxon>
        <taxon>Viridiplantae</taxon>
        <taxon>Streptophyta</taxon>
        <taxon>Embryophyta</taxon>
        <taxon>Tracheophyta</taxon>
        <taxon>Spermatophyta</taxon>
        <taxon>Magnoliopsida</taxon>
        <taxon>eudicotyledons</taxon>
        <taxon>Gunneridae</taxon>
        <taxon>Pentapetalae</taxon>
        <taxon>rosids</taxon>
        <taxon>fabids</taxon>
        <taxon>Malpighiales</taxon>
        <taxon>Linaceae</taxon>
        <taxon>Linum</taxon>
    </lineage>
</organism>
<reference evidence="2" key="1">
    <citation type="submission" date="2022-08" db="EMBL/GenBank/DDBJ databases">
        <authorList>
            <person name="Gutierrez-Valencia J."/>
        </authorList>
    </citation>
    <scope>NUCLEOTIDE SEQUENCE</scope>
</reference>
<sequence>MADQHSTSHLHRPLLPTPTVVSTARFDNRNFFSTNSDVFLRLALILSVGLISLWANHEASKGFQVQIFNDARDSPAGKRFDLFYISNDRATRILLNASTFVEHLVYAPEDHPNQKKPVHRVALRLASTSNLTADETVTNHGGKFVIRLSPSLIQGLTAGSRDSAIASAVLRGMARVWLWDGGEESRAPSWVIEAAMECVSRMAGFGVGGSWEELPAENGGGRRRVCWGETTDARMLAGIMEHSERHSKGFILELAVARVEKGRRRRRHNWNAQEEIDSLCFHFISSSPSFWFTLQNSRNGNAETEIQIDCKCKATCCGVIRLGWFHPTVSK</sequence>
<dbReference type="AlphaFoldDB" id="A0AAV0JSN4"/>
<evidence type="ECO:0000313" key="3">
    <source>
        <dbReference type="Proteomes" id="UP001154282"/>
    </source>
</evidence>
<keyword evidence="3" id="KW-1185">Reference proteome</keyword>
<proteinExistence type="predicted"/>
<comment type="caution">
    <text evidence="2">The sequence shown here is derived from an EMBL/GenBank/DDBJ whole genome shotgun (WGS) entry which is preliminary data.</text>
</comment>
<dbReference type="PANTHER" id="PTHR33321:SF3">
    <property type="entry name" value="OS05G0582000 PROTEIN"/>
    <property type="match status" value="1"/>
</dbReference>
<keyword evidence="1" id="KW-1133">Transmembrane helix</keyword>
<name>A0AAV0JSN4_9ROSI</name>
<keyword evidence="1" id="KW-0472">Membrane</keyword>
<dbReference type="Pfam" id="PF04450">
    <property type="entry name" value="BSP"/>
    <property type="match status" value="1"/>
</dbReference>
<evidence type="ECO:0008006" key="4">
    <source>
        <dbReference type="Google" id="ProtNLM"/>
    </source>
</evidence>